<reference evidence="1" key="1">
    <citation type="journal article" date="2016" name="Insect Biochem. Mol. Biol.">
        <title>Multifaceted biological insights from a draft genome sequence of the tobacco hornworm moth, Manduca sexta.</title>
        <authorList>
            <person name="Kanost M.R."/>
            <person name="Arrese E.L."/>
            <person name="Cao X."/>
            <person name="Chen Y.R."/>
            <person name="Chellapilla S."/>
            <person name="Goldsmith M.R."/>
            <person name="Grosse-Wilde E."/>
            <person name="Heckel D.G."/>
            <person name="Herndon N."/>
            <person name="Jiang H."/>
            <person name="Papanicolaou A."/>
            <person name="Qu J."/>
            <person name="Soulages J.L."/>
            <person name="Vogel H."/>
            <person name="Walters J."/>
            <person name="Waterhouse R.M."/>
            <person name="Ahn S.J."/>
            <person name="Almeida F.C."/>
            <person name="An C."/>
            <person name="Aqrawi P."/>
            <person name="Bretschneider A."/>
            <person name="Bryant W.B."/>
            <person name="Bucks S."/>
            <person name="Chao H."/>
            <person name="Chevignon G."/>
            <person name="Christen J.M."/>
            <person name="Clarke D.F."/>
            <person name="Dittmer N.T."/>
            <person name="Ferguson L.C.F."/>
            <person name="Garavelou S."/>
            <person name="Gordon K.H.J."/>
            <person name="Gunaratna R.T."/>
            <person name="Han Y."/>
            <person name="Hauser F."/>
            <person name="He Y."/>
            <person name="Heidel-Fischer H."/>
            <person name="Hirsh A."/>
            <person name="Hu Y."/>
            <person name="Jiang H."/>
            <person name="Kalra D."/>
            <person name="Klinner C."/>
            <person name="Konig C."/>
            <person name="Kovar C."/>
            <person name="Kroll A.R."/>
            <person name="Kuwar S.S."/>
            <person name="Lee S.L."/>
            <person name="Lehman R."/>
            <person name="Li K."/>
            <person name="Li Z."/>
            <person name="Liang H."/>
            <person name="Lovelace S."/>
            <person name="Lu Z."/>
            <person name="Mansfield J.H."/>
            <person name="McCulloch K.J."/>
            <person name="Mathew T."/>
            <person name="Morton B."/>
            <person name="Muzny D.M."/>
            <person name="Neunemann D."/>
            <person name="Ongeri F."/>
            <person name="Pauchet Y."/>
            <person name="Pu L.L."/>
            <person name="Pyrousis I."/>
            <person name="Rao X.J."/>
            <person name="Redding A."/>
            <person name="Roesel C."/>
            <person name="Sanchez-Gracia A."/>
            <person name="Schaack S."/>
            <person name="Shukla A."/>
            <person name="Tetreau G."/>
            <person name="Wang Y."/>
            <person name="Xiong G.H."/>
            <person name="Traut W."/>
            <person name="Walsh T.K."/>
            <person name="Worley K.C."/>
            <person name="Wu D."/>
            <person name="Wu W."/>
            <person name="Wu Y.Q."/>
            <person name="Zhang X."/>
            <person name="Zou Z."/>
            <person name="Zucker H."/>
            <person name="Briscoe A.D."/>
            <person name="Burmester T."/>
            <person name="Clem R.J."/>
            <person name="Feyereisen R."/>
            <person name="Grimmelikhuijzen C.J.P."/>
            <person name="Hamodrakas S.J."/>
            <person name="Hansson B.S."/>
            <person name="Huguet E."/>
            <person name="Jermiin L.S."/>
            <person name="Lan Q."/>
            <person name="Lehman H.K."/>
            <person name="Lorenzen M."/>
            <person name="Merzendorfer H."/>
            <person name="Michalopoulos I."/>
            <person name="Morton D.B."/>
            <person name="Muthukrishnan S."/>
            <person name="Oakeshott J.G."/>
            <person name="Palmer W."/>
            <person name="Park Y."/>
            <person name="Passarelli A.L."/>
            <person name="Rozas J."/>
            <person name="Schwartz L.M."/>
            <person name="Smith W."/>
            <person name="Southgate A."/>
            <person name="Vilcinskas A."/>
            <person name="Vogt R."/>
            <person name="Wang P."/>
            <person name="Werren J."/>
            <person name="Yu X.Q."/>
            <person name="Zhou J.J."/>
            <person name="Brown S.J."/>
            <person name="Scherer S.E."/>
            <person name="Richards S."/>
            <person name="Blissard G.W."/>
        </authorList>
    </citation>
    <scope>NUCLEOTIDE SEQUENCE</scope>
</reference>
<evidence type="ECO:0000313" key="1">
    <source>
        <dbReference type="EMBL" id="KAG6451064.1"/>
    </source>
</evidence>
<name>A0A921Z495_MANSE</name>
<dbReference type="EMBL" id="JH668399">
    <property type="protein sequence ID" value="KAG6451064.1"/>
    <property type="molecule type" value="Genomic_DNA"/>
</dbReference>
<dbReference type="AlphaFoldDB" id="A0A921Z495"/>
<organism evidence="1 2">
    <name type="scientific">Manduca sexta</name>
    <name type="common">Tobacco hawkmoth</name>
    <name type="synonym">Tobacco hornworm</name>
    <dbReference type="NCBI Taxonomy" id="7130"/>
    <lineage>
        <taxon>Eukaryota</taxon>
        <taxon>Metazoa</taxon>
        <taxon>Ecdysozoa</taxon>
        <taxon>Arthropoda</taxon>
        <taxon>Hexapoda</taxon>
        <taxon>Insecta</taxon>
        <taxon>Pterygota</taxon>
        <taxon>Neoptera</taxon>
        <taxon>Endopterygota</taxon>
        <taxon>Lepidoptera</taxon>
        <taxon>Glossata</taxon>
        <taxon>Ditrysia</taxon>
        <taxon>Bombycoidea</taxon>
        <taxon>Sphingidae</taxon>
        <taxon>Sphinginae</taxon>
        <taxon>Sphingini</taxon>
        <taxon>Manduca</taxon>
    </lineage>
</organism>
<comment type="caution">
    <text evidence="1">The sequence shown here is derived from an EMBL/GenBank/DDBJ whole genome shotgun (WGS) entry which is preliminary data.</text>
</comment>
<keyword evidence="2" id="KW-1185">Reference proteome</keyword>
<evidence type="ECO:0000313" key="2">
    <source>
        <dbReference type="Proteomes" id="UP000791440"/>
    </source>
</evidence>
<dbReference type="Proteomes" id="UP000791440">
    <property type="component" value="Unassembled WGS sequence"/>
</dbReference>
<gene>
    <name evidence="1" type="ORF">O3G_MSEX006931</name>
</gene>
<dbReference type="PANTHER" id="PTHR21398">
    <property type="entry name" value="AGAP007094-PA"/>
    <property type="match status" value="1"/>
</dbReference>
<dbReference type="InterPro" id="IPR006631">
    <property type="entry name" value="DM4_12"/>
</dbReference>
<protein>
    <submittedName>
        <fullName evidence="1">Uncharacterized protein</fullName>
    </submittedName>
</protein>
<proteinExistence type="predicted"/>
<dbReference type="Pfam" id="PF07841">
    <property type="entry name" value="DM4_12"/>
    <property type="match status" value="1"/>
</dbReference>
<accession>A0A921Z495</accession>
<sequence length="262" mass="29791">MALSEGSRDVNGTEVLEGKSEVLSRRKRFIIFPEGSSFQLVFCTTYPMLTMIGDIFLYGNTAALAWELPQDPYSPFNHRADPLHRRVDSKVIYYTNDDGRILYKRPYKRKPIVNPAFAKRSVDSANTDQIVKSVENFKIDRKQMHGSKNNRWFLNSSGPSDRLHRSSRLSLYQKIETMLRGLGTDGKQCLLKTLCVIGKTNNDPQGTFLQEILRAVFSLPKGATEEVYREYEAAHYASESCDALFPECNEAPLESNSPILSY</sequence>
<reference evidence="1" key="2">
    <citation type="submission" date="2020-12" db="EMBL/GenBank/DDBJ databases">
        <authorList>
            <person name="Kanost M."/>
        </authorList>
    </citation>
    <scope>NUCLEOTIDE SEQUENCE</scope>
</reference>
<dbReference type="SMART" id="SM00718">
    <property type="entry name" value="DM4_12"/>
    <property type="match status" value="1"/>
</dbReference>
<dbReference type="PANTHER" id="PTHR21398:SF1">
    <property type="entry name" value="FI03705P"/>
    <property type="match status" value="1"/>
</dbReference>